<evidence type="ECO:0000313" key="3">
    <source>
        <dbReference type="Proteomes" id="UP000242180"/>
    </source>
</evidence>
<feature type="domain" description="DUF7905" evidence="1">
    <location>
        <begin position="424"/>
        <end position="704"/>
    </location>
</feature>
<dbReference type="InParanoid" id="A0A1X2GZ84"/>
<organism evidence="2 3">
    <name type="scientific">Syncephalastrum racemosum</name>
    <name type="common">Filamentous fungus</name>
    <dbReference type="NCBI Taxonomy" id="13706"/>
    <lineage>
        <taxon>Eukaryota</taxon>
        <taxon>Fungi</taxon>
        <taxon>Fungi incertae sedis</taxon>
        <taxon>Mucoromycota</taxon>
        <taxon>Mucoromycotina</taxon>
        <taxon>Mucoromycetes</taxon>
        <taxon>Mucorales</taxon>
        <taxon>Syncephalastraceae</taxon>
        <taxon>Syncephalastrum</taxon>
    </lineage>
</organism>
<proteinExistence type="predicted"/>
<dbReference type="OrthoDB" id="10265971at2759"/>
<protein>
    <recommendedName>
        <fullName evidence="1">DUF7905 domain-containing protein</fullName>
    </recommendedName>
</protein>
<dbReference type="EMBL" id="MCGN01000014">
    <property type="protein sequence ID" value="ORY89572.1"/>
    <property type="molecule type" value="Genomic_DNA"/>
</dbReference>
<gene>
    <name evidence="2" type="ORF">BCR43DRAFT_519348</name>
</gene>
<comment type="caution">
    <text evidence="2">The sequence shown here is derived from an EMBL/GenBank/DDBJ whole genome shotgun (WGS) entry which is preliminary data.</text>
</comment>
<dbReference type="InterPro" id="IPR057227">
    <property type="entry name" value="DUF7905"/>
</dbReference>
<reference evidence="2 3" key="1">
    <citation type="submission" date="2016-07" db="EMBL/GenBank/DDBJ databases">
        <title>Pervasive Adenine N6-methylation of Active Genes in Fungi.</title>
        <authorList>
            <consortium name="DOE Joint Genome Institute"/>
            <person name="Mondo S.J."/>
            <person name="Dannebaum R.O."/>
            <person name="Kuo R.C."/>
            <person name="Labutti K."/>
            <person name="Haridas S."/>
            <person name="Kuo A."/>
            <person name="Salamov A."/>
            <person name="Ahrendt S.R."/>
            <person name="Lipzen A."/>
            <person name="Sullivan W."/>
            <person name="Andreopoulos W.B."/>
            <person name="Clum A."/>
            <person name="Lindquist E."/>
            <person name="Daum C."/>
            <person name="Ramamoorthy G.K."/>
            <person name="Gryganskyi A."/>
            <person name="Culley D."/>
            <person name="Magnuson J.K."/>
            <person name="James T.Y."/>
            <person name="O'Malley M.A."/>
            <person name="Stajich J.E."/>
            <person name="Spatafora J.W."/>
            <person name="Visel A."/>
            <person name="Grigoriev I.V."/>
        </authorList>
    </citation>
    <scope>NUCLEOTIDE SEQUENCE [LARGE SCALE GENOMIC DNA]</scope>
    <source>
        <strain evidence="2 3">NRRL 2496</strain>
    </source>
</reference>
<keyword evidence="3" id="KW-1185">Reference proteome</keyword>
<dbReference type="AlphaFoldDB" id="A0A1X2GZ84"/>
<name>A0A1X2GZ84_SYNRA</name>
<dbReference type="Proteomes" id="UP000242180">
    <property type="component" value="Unassembled WGS sequence"/>
</dbReference>
<evidence type="ECO:0000313" key="2">
    <source>
        <dbReference type="EMBL" id="ORY89572.1"/>
    </source>
</evidence>
<dbReference type="Pfam" id="PF25482">
    <property type="entry name" value="DUF7905"/>
    <property type="match status" value="1"/>
</dbReference>
<evidence type="ECO:0000259" key="1">
    <source>
        <dbReference type="Pfam" id="PF25482"/>
    </source>
</evidence>
<dbReference type="STRING" id="13706.A0A1X2GZ84"/>
<accession>A0A1X2GZ84</accession>
<sequence length="729" mass="82774">MVVYGKSWLFTIVSDCIELLPSQAAYKWPHRTKYSRTEPLSFDRTATQNVEGPGEIPARTQPDGIISLQRNGIFGEDIGYLEVKSPQEAANHKACNKDLLRLGRFCKQAIEMHNLRASAAIHIVGFLVHFYLMEPQADGLYLLTEIAHLYFPRSVEDMPAFIASAYKLKNAMHVLKTECIVDVNGRNRYFQIEAESNTELEFVLYSLNKMLGRFMPKLNNEELTETSLLTVTEAGPQVVPSQSSTVQGSVVPESEPEWDVPQHTATFTFARTVAEPEAALVGPLEGGFRPTSYLDLVAGATETDCVHRDREITVAGETLDNVLDAVERFNTVQTLHELARKPTNVVVHMHYPGTRPYDGICFCDMEKYAHKTYIDLFDDLPSPLYVLLPVFKDPTSGEYEKPRDFIEMPPSPLLMRHESRFEDMAKESNLDDIQIALVEGLTDIRGYRGEIIQSAKLGKVLWNNLGPEDENEMAVYQTIEQVVMIEHEIAPVFNKVTTASEDIITRMTGTLPNPQSETAYFEVHAHARNLPGLPYKPVIMHLNQDGMGVQKVTSETKEITEINWISLDRKYDFQISLTAHELHSSDMRPYSTFAKKISICPNTAEVTFENVPDLLQVRHVFYKQKFRYLIVFPFVIEVTRVECVPLQPRGDRPKAFGLRTSSSNPSWYDIQVHCEDHQKHFEGNLHLGPGQLAPWTIEDILGPEDDPEKLIRDIKFMLDTIEELERLLA</sequence>